<dbReference type="InterPro" id="IPR058163">
    <property type="entry name" value="LysR-type_TF_proteobact-type"/>
</dbReference>
<evidence type="ECO:0000256" key="4">
    <source>
        <dbReference type="ARBA" id="ARBA00023163"/>
    </source>
</evidence>
<feature type="domain" description="HTH lysR-type" evidence="5">
    <location>
        <begin position="1"/>
        <end position="59"/>
    </location>
</feature>
<dbReference type="GO" id="GO:0043565">
    <property type="term" value="F:sequence-specific DNA binding"/>
    <property type="evidence" value="ECO:0007669"/>
    <property type="project" value="TreeGrafter"/>
</dbReference>
<evidence type="ECO:0000256" key="3">
    <source>
        <dbReference type="ARBA" id="ARBA00023125"/>
    </source>
</evidence>
<dbReference type="InterPro" id="IPR005119">
    <property type="entry name" value="LysR_subst-bd"/>
</dbReference>
<evidence type="ECO:0000256" key="1">
    <source>
        <dbReference type="ARBA" id="ARBA00009437"/>
    </source>
</evidence>
<dbReference type="Gene3D" id="1.10.10.10">
    <property type="entry name" value="Winged helix-like DNA-binding domain superfamily/Winged helix DNA-binding domain"/>
    <property type="match status" value="1"/>
</dbReference>
<keyword evidence="3" id="KW-0238">DNA-binding</keyword>
<dbReference type="PANTHER" id="PTHR30537:SF5">
    <property type="entry name" value="HTH-TYPE TRANSCRIPTIONAL ACTIVATOR TTDR-RELATED"/>
    <property type="match status" value="1"/>
</dbReference>
<dbReference type="InterPro" id="IPR036388">
    <property type="entry name" value="WH-like_DNA-bd_sf"/>
</dbReference>
<dbReference type="EMBL" id="BMGG01000007">
    <property type="protein sequence ID" value="GGC76384.1"/>
    <property type="molecule type" value="Genomic_DNA"/>
</dbReference>
<organism evidence="6 7">
    <name type="scientific">Chelatococcus reniformis</name>
    <dbReference type="NCBI Taxonomy" id="1494448"/>
    <lineage>
        <taxon>Bacteria</taxon>
        <taxon>Pseudomonadati</taxon>
        <taxon>Pseudomonadota</taxon>
        <taxon>Alphaproteobacteria</taxon>
        <taxon>Hyphomicrobiales</taxon>
        <taxon>Chelatococcaceae</taxon>
        <taxon>Chelatococcus</taxon>
    </lineage>
</organism>
<dbReference type="SUPFAM" id="SSF46785">
    <property type="entry name" value="Winged helix' DNA-binding domain"/>
    <property type="match status" value="1"/>
</dbReference>
<dbReference type="Proteomes" id="UP000637002">
    <property type="component" value="Unassembled WGS sequence"/>
</dbReference>
<dbReference type="Pfam" id="PF00126">
    <property type="entry name" value="HTH_1"/>
    <property type="match status" value="1"/>
</dbReference>
<dbReference type="PANTHER" id="PTHR30537">
    <property type="entry name" value="HTH-TYPE TRANSCRIPTIONAL REGULATOR"/>
    <property type="match status" value="1"/>
</dbReference>
<comment type="similarity">
    <text evidence="1">Belongs to the LysR transcriptional regulatory family.</text>
</comment>
<protein>
    <submittedName>
        <fullName evidence="6">LysR family transcriptional regulator</fullName>
    </submittedName>
</protein>
<reference evidence="6" key="2">
    <citation type="submission" date="2020-09" db="EMBL/GenBank/DDBJ databases">
        <authorList>
            <person name="Sun Q."/>
            <person name="Zhou Y."/>
        </authorList>
    </citation>
    <scope>NUCLEOTIDE SEQUENCE</scope>
    <source>
        <strain evidence="6">CGMCC 1.12919</strain>
    </source>
</reference>
<dbReference type="AlphaFoldDB" id="A0A916UKF0"/>
<keyword evidence="4" id="KW-0804">Transcription</keyword>
<gene>
    <name evidence="6" type="ORF">GCM10010994_38390</name>
</gene>
<dbReference type="RefSeq" id="WP_188610796.1">
    <property type="nucleotide sequence ID" value="NZ_BMGG01000007.1"/>
</dbReference>
<evidence type="ECO:0000259" key="5">
    <source>
        <dbReference type="PROSITE" id="PS50931"/>
    </source>
</evidence>
<dbReference type="InterPro" id="IPR000847">
    <property type="entry name" value="LysR_HTH_N"/>
</dbReference>
<dbReference type="PROSITE" id="PS50931">
    <property type="entry name" value="HTH_LYSR"/>
    <property type="match status" value="1"/>
</dbReference>
<reference evidence="6" key="1">
    <citation type="journal article" date="2014" name="Int. J. Syst. Evol. Microbiol.">
        <title>Complete genome sequence of Corynebacterium casei LMG S-19264T (=DSM 44701T), isolated from a smear-ripened cheese.</title>
        <authorList>
            <consortium name="US DOE Joint Genome Institute (JGI-PGF)"/>
            <person name="Walter F."/>
            <person name="Albersmeier A."/>
            <person name="Kalinowski J."/>
            <person name="Ruckert C."/>
        </authorList>
    </citation>
    <scope>NUCLEOTIDE SEQUENCE</scope>
    <source>
        <strain evidence="6">CGMCC 1.12919</strain>
    </source>
</reference>
<accession>A0A916UKF0</accession>
<dbReference type="SUPFAM" id="SSF53850">
    <property type="entry name" value="Periplasmic binding protein-like II"/>
    <property type="match status" value="1"/>
</dbReference>
<dbReference type="GO" id="GO:0006351">
    <property type="term" value="P:DNA-templated transcription"/>
    <property type="evidence" value="ECO:0007669"/>
    <property type="project" value="TreeGrafter"/>
</dbReference>
<dbReference type="InterPro" id="IPR036390">
    <property type="entry name" value="WH_DNA-bd_sf"/>
</dbReference>
<sequence length="309" mass="33245">MDRLEAMSILVAAAEAGSFSAAGRQLSVPLPTISRKVAELEAHLNIQLLVRSTRKLSLTEAGLAYVAACKRILEQVEEAESQASGEYTVPRGTLMMAAPIVFGRLHVVPVVSEFLARFAQIGVQLTLTDSTIDIIDEHVDLAVRIGALSDSTFVATKVGDIRRVVCGSPDYFASHGVPKTPEDLAEHMCVTYTALASGMTWIFNPRGKATRSVRPQCRLKINTAESAIDAAIAGVGVTNVLSYQVARAVAAGKLRLILQDYEPDPIPVHLVHAAQALPPLKLRRFVEFAASRLRKSLAVDLGKLSTPGR</sequence>
<proteinExistence type="inferred from homology"/>
<dbReference type="Pfam" id="PF03466">
    <property type="entry name" value="LysR_substrate"/>
    <property type="match status" value="1"/>
</dbReference>
<comment type="caution">
    <text evidence="6">The sequence shown here is derived from an EMBL/GenBank/DDBJ whole genome shotgun (WGS) entry which is preliminary data.</text>
</comment>
<dbReference type="Gene3D" id="3.40.190.290">
    <property type="match status" value="1"/>
</dbReference>
<keyword evidence="7" id="KW-1185">Reference proteome</keyword>
<dbReference type="CDD" id="cd08471">
    <property type="entry name" value="PBP2_CrgA_like_2"/>
    <property type="match status" value="1"/>
</dbReference>
<dbReference type="GO" id="GO:0003700">
    <property type="term" value="F:DNA-binding transcription factor activity"/>
    <property type="evidence" value="ECO:0007669"/>
    <property type="project" value="InterPro"/>
</dbReference>
<name>A0A916UKF0_9HYPH</name>
<evidence type="ECO:0000313" key="6">
    <source>
        <dbReference type="EMBL" id="GGC76384.1"/>
    </source>
</evidence>
<evidence type="ECO:0000256" key="2">
    <source>
        <dbReference type="ARBA" id="ARBA00023015"/>
    </source>
</evidence>
<keyword evidence="2" id="KW-0805">Transcription regulation</keyword>
<dbReference type="FunFam" id="1.10.10.10:FF:000001">
    <property type="entry name" value="LysR family transcriptional regulator"/>
    <property type="match status" value="1"/>
</dbReference>
<evidence type="ECO:0000313" key="7">
    <source>
        <dbReference type="Proteomes" id="UP000637002"/>
    </source>
</evidence>